<reference evidence="3 4" key="1">
    <citation type="submission" date="2019-03" db="EMBL/GenBank/DDBJ databases">
        <title>Genomic Encyclopedia of Type Strains, Phase IV (KMG-IV): sequencing the most valuable type-strain genomes for metagenomic binning, comparative biology and taxonomic classification.</title>
        <authorList>
            <person name="Goeker M."/>
        </authorList>
    </citation>
    <scope>NUCLEOTIDE SEQUENCE [LARGE SCALE GENOMIC DNA]</scope>
    <source>
        <strain evidence="3 4">DSM 28867</strain>
    </source>
</reference>
<dbReference type="GO" id="GO:0003677">
    <property type="term" value="F:DNA binding"/>
    <property type="evidence" value="ECO:0007669"/>
    <property type="project" value="InterPro"/>
</dbReference>
<evidence type="ECO:0000256" key="1">
    <source>
        <dbReference type="PROSITE-ProRule" id="PRU00169"/>
    </source>
</evidence>
<dbReference type="SMART" id="SM00448">
    <property type="entry name" value="REC"/>
    <property type="match status" value="1"/>
</dbReference>
<dbReference type="SUPFAM" id="SSF52172">
    <property type="entry name" value="CheY-like"/>
    <property type="match status" value="1"/>
</dbReference>
<dbReference type="InterPro" id="IPR046947">
    <property type="entry name" value="LytR-like"/>
</dbReference>
<proteinExistence type="predicted"/>
<dbReference type="InterPro" id="IPR001789">
    <property type="entry name" value="Sig_transdc_resp-reg_receiver"/>
</dbReference>
<evidence type="ECO:0000313" key="4">
    <source>
        <dbReference type="Proteomes" id="UP000294743"/>
    </source>
</evidence>
<keyword evidence="1" id="KW-0597">Phosphoprotein</keyword>
<dbReference type="Gene3D" id="2.40.50.1020">
    <property type="entry name" value="LytTr DNA-binding domain"/>
    <property type="match status" value="1"/>
</dbReference>
<organism evidence="3 4">
    <name type="scientific">Breznakia blatticola</name>
    <dbReference type="NCBI Taxonomy" id="1754012"/>
    <lineage>
        <taxon>Bacteria</taxon>
        <taxon>Bacillati</taxon>
        <taxon>Bacillota</taxon>
        <taxon>Erysipelotrichia</taxon>
        <taxon>Erysipelotrichales</taxon>
        <taxon>Erysipelotrichaceae</taxon>
        <taxon>Breznakia</taxon>
    </lineage>
</organism>
<dbReference type="PROSITE" id="PS50110">
    <property type="entry name" value="RESPONSE_REGULATORY"/>
    <property type="match status" value="1"/>
</dbReference>
<dbReference type="OrthoDB" id="9802383at2"/>
<gene>
    <name evidence="3" type="ORF">EDD63_11211</name>
</gene>
<dbReference type="AlphaFoldDB" id="A0A4R7ZSE6"/>
<comment type="caution">
    <text evidence="3">The sequence shown here is derived from an EMBL/GenBank/DDBJ whole genome shotgun (WGS) entry which is preliminary data.</text>
</comment>
<dbReference type="Gene3D" id="3.40.50.2300">
    <property type="match status" value="1"/>
</dbReference>
<dbReference type="Proteomes" id="UP000294743">
    <property type="component" value="Unassembled WGS sequence"/>
</dbReference>
<dbReference type="Pfam" id="PF00072">
    <property type="entry name" value="Response_reg"/>
    <property type="match status" value="1"/>
</dbReference>
<evidence type="ECO:0000313" key="3">
    <source>
        <dbReference type="EMBL" id="TDW20545.1"/>
    </source>
</evidence>
<dbReference type="EMBL" id="SODD01000012">
    <property type="protein sequence ID" value="TDW20545.1"/>
    <property type="molecule type" value="Genomic_DNA"/>
</dbReference>
<dbReference type="RefSeq" id="WP_134169070.1">
    <property type="nucleotide sequence ID" value="NZ_SODD01000012.1"/>
</dbReference>
<sequence>MEMKICIVDDEQVQIDRLQEYINQHETFLEFKTITFHDSTDVNILAEEFDLYFLDIDMPKRTGFELAKMIQKKYPDAIFIFVSAHSEFVYDSFKFNAFYFVRKFTFEADMIDALHLAENKLKKYAKKYEINSVDGEKQIVNFGNILYFEKMINQLLVTLTNGKTYTERKSMKQLLQEVNLDLVGFVLINAGTCVNLKGVNKLVDSEMVMSNGEHLAISRRRFSDVRNAYHRFLMESE</sequence>
<dbReference type="Pfam" id="PF04397">
    <property type="entry name" value="LytTR"/>
    <property type="match status" value="1"/>
</dbReference>
<keyword evidence="4" id="KW-1185">Reference proteome</keyword>
<accession>A0A4R7ZSE6</accession>
<feature type="modified residue" description="4-aspartylphosphate" evidence="1">
    <location>
        <position position="55"/>
    </location>
</feature>
<dbReference type="SMART" id="SM00850">
    <property type="entry name" value="LytTR"/>
    <property type="match status" value="1"/>
</dbReference>
<dbReference type="PANTHER" id="PTHR37299">
    <property type="entry name" value="TRANSCRIPTIONAL REGULATOR-RELATED"/>
    <property type="match status" value="1"/>
</dbReference>
<name>A0A4R7ZSE6_9FIRM</name>
<feature type="domain" description="Response regulatory" evidence="2">
    <location>
        <begin position="4"/>
        <end position="118"/>
    </location>
</feature>
<dbReference type="InterPro" id="IPR007492">
    <property type="entry name" value="LytTR_DNA-bd_dom"/>
</dbReference>
<dbReference type="GO" id="GO:0000156">
    <property type="term" value="F:phosphorelay response regulator activity"/>
    <property type="evidence" value="ECO:0007669"/>
    <property type="project" value="InterPro"/>
</dbReference>
<evidence type="ECO:0000259" key="2">
    <source>
        <dbReference type="PROSITE" id="PS50110"/>
    </source>
</evidence>
<dbReference type="InterPro" id="IPR011006">
    <property type="entry name" value="CheY-like_superfamily"/>
</dbReference>
<protein>
    <submittedName>
        <fullName evidence="3">LytTR family two component transcriptional regulator</fullName>
    </submittedName>
</protein>
<dbReference type="PANTHER" id="PTHR37299:SF1">
    <property type="entry name" value="STAGE 0 SPORULATION PROTEIN A HOMOLOG"/>
    <property type="match status" value="1"/>
</dbReference>